<dbReference type="PANTHER" id="PTHR43743:SF1">
    <property type="entry name" value="POTASSIUM-TRANSPORTING ATPASE ATP-BINDING SUBUNIT"/>
    <property type="match status" value="1"/>
</dbReference>
<evidence type="ECO:0000256" key="16">
    <source>
        <dbReference type="HAMAP-Rule" id="MF_00285"/>
    </source>
</evidence>
<keyword evidence="20" id="KW-1185">Reference proteome</keyword>
<feature type="binding site" evidence="16">
    <location>
        <begin position="410"/>
        <end position="417"/>
    </location>
    <ligand>
        <name>ATP</name>
        <dbReference type="ChEBI" id="CHEBI:30616"/>
    </ligand>
</feature>
<dbReference type="InterPro" id="IPR001757">
    <property type="entry name" value="P_typ_ATPase"/>
</dbReference>
<feature type="binding site" evidence="16">
    <location>
        <position position="561"/>
    </location>
    <ligand>
        <name>Mg(2+)</name>
        <dbReference type="ChEBI" id="CHEBI:18420"/>
    </ligand>
</feature>
<feature type="domain" description="P-type ATPase A" evidence="18">
    <location>
        <begin position="137"/>
        <end position="226"/>
    </location>
</feature>
<dbReference type="Gene3D" id="2.70.150.10">
    <property type="entry name" value="Calcium-transporting ATPase, cytoplasmic transduction domain A"/>
    <property type="match status" value="1"/>
</dbReference>
<comment type="function">
    <text evidence="16">Part of the high-affinity ATP-driven potassium transport (or Kdp) system, which catalyzes the hydrolysis of ATP coupled with the electrogenic transport of potassium into the cytoplasm. This subunit is responsible for energy coupling to the transport system and for the release of the potassium ions to the cytoplasm.</text>
</comment>
<keyword evidence="11 16" id="KW-0630">Potassium</keyword>
<dbReference type="Gene3D" id="3.40.1110.10">
    <property type="entry name" value="Calcium-transporting ATPase, cytoplasmic domain N"/>
    <property type="match status" value="1"/>
</dbReference>
<gene>
    <name evidence="16 19" type="primary">kdpB</name>
    <name evidence="19" type="ORF">Prubr_54460</name>
</gene>
<feature type="binding site" evidence="16">
    <location>
        <position position="376"/>
    </location>
    <ligand>
        <name>ATP</name>
        <dbReference type="ChEBI" id="CHEBI:30616"/>
    </ligand>
</feature>
<feature type="transmembrane region" description="Helical" evidence="16">
    <location>
        <begin position="76"/>
        <end position="95"/>
    </location>
</feature>
<evidence type="ECO:0000256" key="5">
    <source>
        <dbReference type="ARBA" id="ARBA00022553"/>
    </source>
</evidence>
<evidence type="ECO:0000256" key="4">
    <source>
        <dbReference type="ARBA" id="ARBA00022538"/>
    </source>
</evidence>
<name>A0A810NAQ3_9ACTN</name>
<dbReference type="InterPro" id="IPR023214">
    <property type="entry name" value="HAD_sf"/>
</dbReference>
<dbReference type="CDD" id="cd02078">
    <property type="entry name" value="P-type_ATPase_K"/>
    <property type="match status" value="1"/>
</dbReference>
<keyword evidence="8 16" id="KW-0547">Nucleotide-binding</keyword>
<organism evidence="19 20">
    <name type="scientific">Polymorphospora rubra</name>
    <dbReference type="NCBI Taxonomy" id="338584"/>
    <lineage>
        <taxon>Bacteria</taxon>
        <taxon>Bacillati</taxon>
        <taxon>Actinomycetota</taxon>
        <taxon>Actinomycetes</taxon>
        <taxon>Micromonosporales</taxon>
        <taxon>Micromonosporaceae</taxon>
        <taxon>Polymorphospora</taxon>
    </lineage>
</organism>
<keyword evidence="4 16" id="KW-0633">Potassium transport</keyword>
<dbReference type="PANTHER" id="PTHR43743">
    <property type="entry name" value="POTASSIUM-TRANSPORTING ATPASE ATP-BINDING SUBUNIT"/>
    <property type="match status" value="1"/>
</dbReference>
<dbReference type="Proteomes" id="UP000680866">
    <property type="component" value="Chromosome"/>
</dbReference>
<dbReference type="InterPro" id="IPR036412">
    <property type="entry name" value="HAD-like_sf"/>
</dbReference>
<protein>
    <recommendedName>
        <fullName evidence="16">Potassium-transporting ATPase ATP-binding subunit</fullName>
        <ecNumber evidence="16">7.2.2.6</ecNumber>
    </recommendedName>
    <alternativeName>
        <fullName evidence="16">ATP phosphohydrolase [potassium-transporting] B chain</fullName>
    </alternativeName>
    <alternativeName>
        <fullName evidence="16">Potassium-binding and translocating subunit B</fullName>
    </alternativeName>
    <alternativeName>
        <fullName evidence="16">Potassium-translocating ATPase B chain</fullName>
    </alternativeName>
</protein>
<reference evidence="19" key="1">
    <citation type="submission" date="2020-08" db="EMBL/GenBank/DDBJ databases">
        <title>Whole genome shotgun sequence of Polymorphospora rubra NBRC 101157.</title>
        <authorList>
            <person name="Komaki H."/>
            <person name="Tamura T."/>
        </authorList>
    </citation>
    <scope>NUCLEOTIDE SEQUENCE</scope>
    <source>
        <strain evidence="19">NBRC 101157</strain>
    </source>
</reference>
<dbReference type="GO" id="GO:0008556">
    <property type="term" value="F:P-type potassium transmembrane transporter activity"/>
    <property type="evidence" value="ECO:0007669"/>
    <property type="project" value="UniProtKB-UniRule"/>
</dbReference>
<comment type="catalytic activity">
    <reaction evidence="16">
        <text>K(+)(out) + ATP + H2O = K(+)(in) + ADP + phosphate + H(+)</text>
        <dbReference type="Rhea" id="RHEA:16777"/>
        <dbReference type="ChEBI" id="CHEBI:15377"/>
        <dbReference type="ChEBI" id="CHEBI:15378"/>
        <dbReference type="ChEBI" id="CHEBI:29103"/>
        <dbReference type="ChEBI" id="CHEBI:30616"/>
        <dbReference type="ChEBI" id="CHEBI:43474"/>
        <dbReference type="ChEBI" id="CHEBI:456216"/>
        <dbReference type="EC" id="7.2.2.6"/>
    </reaction>
</comment>
<dbReference type="FunFam" id="2.70.150.10:FF:000033">
    <property type="entry name" value="Potassium-transporting ATPase ATP-binding subunit"/>
    <property type="match status" value="1"/>
</dbReference>
<feature type="region of interest" description="Disordered" evidence="17">
    <location>
        <begin position="1"/>
        <end position="24"/>
    </location>
</feature>
<feature type="transmembrane region" description="Helical" evidence="16">
    <location>
        <begin position="284"/>
        <end position="308"/>
    </location>
</feature>
<dbReference type="PRINTS" id="PR00119">
    <property type="entry name" value="CATATPASE"/>
</dbReference>
<evidence type="ECO:0000256" key="10">
    <source>
        <dbReference type="ARBA" id="ARBA00022842"/>
    </source>
</evidence>
<keyword evidence="6 16" id="KW-0812">Transmembrane</keyword>
<comment type="subunit">
    <text evidence="16">The system is composed of three essential subunits: KdpA, KdpB and KdpC.</text>
</comment>
<feature type="transmembrane region" description="Helical" evidence="16">
    <location>
        <begin position="627"/>
        <end position="645"/>
    </location>
</feature>
<dbReference type="GO" id="GO:0005524">
    <property type="term" value="F:ATP binding"/>
    <property type="evidence" value="ECO:0007669"/>
    <property type="project" value="UniProtKB-UniRule"/>
</dbReference>
<evidence type="ECO:0000256" key="3">
    <source>
        <dbReference type="ARBA" id="ARBA00022475"/>
    </source>
</evidence>
<keyword evidence="12 16" id="KW-1278">Translocase</keyword>
<feature type="transmembrane region" description="Helical" evidence="16">
    <location>
        <begin position="660"/>
        <end position="679"/>
    </location>
</feature>
<dbReference type="SFLD" id="SFLDG00002">
    <property type="entry name" value="C1.7:_P-type_atpase_like"/>
    <property type="match status" value="1"/>
</dbReference>
<feature type="transmembrane region" description="Helical" evidence="16">
    <location>
        <begin position="50"/>
        <end position="70"/>
    </location>
</feature>
<evidence type="ECO:0000313" key="20">
    <source>
        <dbReference type="Proteomes" id="UP000680866"/>
    </source>
</evidence>
<dbReference type="InterPro" id="IPR023298">
    <property type="entry name" value="ATPase_P-typ_TM_dom_sf"/>
</dbReference>
<dbReference type="Pfam" id="PF00702">
    <property type="entry name" value="Hydrolase"/>
    <property type="match status" value="1"/>
</dbReference>
<dbReference type="SUPFAM" id="SSF81665">
    <property type="entry name" value="Calcium ATPase, transmembrane domain M"/>
    <property type="match status" value="1"/>
</dbReference>
<dbReference type="NCBIfam" id="TIGR01497">
    <property type="entry name" value="kdpB"/>
    <property type="match status" value="1"/>
</dbReference>
<evidence type="ECO:0000256" key="6">
    <source>
        <dbReference type="ARBA" id="ARBA00022692"/>
    </source>
</evidence>
<evidence type="ECO:0000313" key="19">
    <source>
        <dbReference type="EMBL" id="BCJ68425.1"/>
    </source>
</evidence>
<comment type="similarity">
    <text evidence="16">Belongs to the cation transport ATPase (P-type) (TC 3.A.3) family. Type IA subfamily.</text>
</comment>
<dbReference type="InterPro" id="IPR023299">
    <property type="entry name" value="ATPase_P-typ_cyto_dom_N"/>
</dbReference>
<dbReference type="SFLD" id="SFLDF00027">
    <property type="entry name" value="p-type_atpase"/>
    <property type="match status" value="1"/>
</dbReference>
<comment type="subcellular location">
    <subcellularLocation>
        <location evidence="1 16">Cell membrane</location>
        <topology evidence="1 16">Multi-pass membrane protein</topology>
    </subcellularLocation>
</comment>
<keyword evidence="7 16" id="KW-0479">Metal-binding</keyword>
<dbReference type="InterPro" id="IPR006391">
    <property type="entry name" value="P-type_ATPase_bsu_IA"/>
</dbReference>
<keyword evidence="10 16" id="KW-0460">Magnesium</keyword>
<dbReference type="SFLD" id="SFLDS00003">
    <property type="entry name" value="Haloacid_Dehalogenase"/>
    <property type="match status" value="1"/>
</dbReference>
<dbReference type="GO" id="GO:0000287">
    <property type="term" value="F:magnesium ion binding"/>
    <property type="evidence" value="ECO:0007669"/>
    <property type="project" value="UniProtKB-UniRule"/>
</dbReference>
<keyword evidence="5 16" id="KW-0597">Phosphoprotein</keyword>
<evidence type="ECO:0000256" key="14">
    <source>
        <dbReference type="ARBA" id="ARBA00023065"/>
    </source>
</evidence>
<evidence type="ECO:0000259" key="18">
    <source>
        <dbReference type="Pfam" id="PF00122"/>
    </source>
</evidence>
<dbReference type="Pfam" id="PF00122">
    <property type="entry name" value="E1-E2_ATPase"/>
    <property type="match status" value="1"/>
</dbReference>
<evidence type="ECO:0000256" key="1">
    <source>
        <dbReference type="ARBA" id="ARBA00004651"/>
    </source>
</evidence>
<dbReference type="Gene3D" id="3.40.50.1000">
    <property type="entry name" value="HAD superfamily/HAD-like"/>
    <property type="match status" value="1"/>
</dbReference>
<dbReference type="InterPro" id="IPR059000">
    <property type="entry name" value="ATPase_P-type_domA"/>
</dbReference>
<evidence type="ECO:0000256" key="2">
    <source>
        <dbReference type="ARBA" id="ARBA00022448"/>
    </source>
</evidence>
<dbReference type="HAMAP" id="MF_00285">
    <property type="entry name" value="KdpB"/>
    <property type="match status" value="1"/>
</dbReference>
<feature type="binding site" evidence="16">
    <location>
        <position position="380"/>
    </location>
    <ligand>
        <name>ATP</name>
        <dbReference type="ChEBI" id="CHEBI:30616"/>
    </ligand>
</feature>
<feature type="binding site" evidence="16">
    <location>
        <position position="433"/>
    </location>
    <ligand>
        <name>ATP</name>
        <dbReference type="ChEBI" id="CHEBI:30616"/>
    </ligand>
</feature>
<dbReference type="FunFam" id="3.40.1110.10:FF:000007">
    <property type="entry name" value="Potassium-transporting ATPase ATP-binding subunit"/>
    <property type="match status" value="1"/>
</dbReference>
<evidence type="ECO:0000256" key="12">
    <source>
        <dbReference type="ARBA" id="ARBA00022967"/>
    </source>
</evidence>
<dbReference type="NCBIfam" id="TIGR01494">
    <property type="entry name" value="ATPase_P-type"/>
    <property type="match status" value="2"/>
</dbReference>
<keyword evidence="3 16" id="KW-1003">Cell membrane</keyword>
<keyword evidence="9 16" id="KW-0067">ATP-binding</keyword>
<proteinExistence type="inferred from homology"/>
<dbReference type="KEGG" id="pry:Prubr_54460"/>
<evidence type="ECO:0000256" key="11">
    <source>
        <dbReference type="ARBA" id="ARBA00022958"/>
    </source>
</evidence>
<keyword evidence="2 16" id="KW-0813">Transport</keyword>
<dbReference type="EMBL" id="AP023359">
    <property type="protein sequence ID" value="BCJ68425.1"/>
    <property type="molecule type" value="Genomic_DNA"/>
</dbReference>
<feature type="transmembrane region" description="Helical" evidence="16">
    <location>
        <begin position="237"/>
        <end position="264"/>
    </location>
</feature>
<dbReference type="GO" id="GO:0005886">
    <property type="term" value="C:plasma membrane"/>
    <property type="evidence" value="ECO:0007669"/>
    <property type="project" value="UniProtKB-SubCell"/>
</dbReference>
<feature type="transmembrane region" description="Helical" evidence="16">
    <location>
        <begin position="700"/>
        <end position="722"/>
    </location>
</feature>
<sequence length="726" mass="76041">MTMTAPAPHSAGGPGTPATRGSRVGGGLLDPRQLLRSLPDALRKLDPRTLWRNPVMLVVEIGAVFTTVLAVTDPSVFAWAITGWLWLTVVFANLAEAVAEGRGKAQAATLRQAKKDTVATRLVGWRPGQPADRYRDEAVPAPDLRPGDIVLVEAGQIIPGDGDVAEGIASVDESAITGESAPVIRESGGDRSAVTGGTRVLSDRIVVRITQRTGESFIDRMIALVEGANRQKTPNEIALNILLAALTIIFLLAVVTLQPLAIFAKDYQAAAPDTRAITDGGVTGIVLVSLLVCLIPTTIGALLSAIGIAGMDRLVQRNVLATSGRAVEAAGDVNTLLLDKTGTITLGNRQAAEFLPVEGVDPAAVADAAQLSSLADETPEGRSVVVLAKNGFGLREREPGLMPHATFVPFTAQTRMSGVDLAAADGAGRRIRKGAAAAVMKWVRDNGGHPTGQVGELVDAISGTGGTPLVVAEHVDGEPARALGVIHLKDVVKAGMRERFDEMRRMGIRTIMITGDNPRTAKAIADEAGVDDFLAEATPEDKLALIRKEQEDGRLVAMTGDGTNDAPALAQADVGVAMNTGTSAAKEAGNMVDLDSDPTKLIEIVEIGKQLLITRGALTTFSIANDVAKYFAIIPAIFAGIYPGLDALNIMRLAGPESAILAAVIFNAVVIIVLIPLALRGVRYRPAGASQLLGRNLWRYGLGGLVVPFVGIKLIDLLVQFIPGIS</sequence>
<dbReference type="InterPro" id="IPR044492">
    <property type="entry name" value="P_typ_ATPase_HD_dom"/>
</dbReference>
<dbReference type="InterPro" id="IPR008250">
    <property type="entry name" value="ATPase_P-typ_transduc_dom_A_sf"/>
</dbReference>
<evidence type="ECO:0000256" key="7">
    <source>
        <dbReference type="ARBA" id="ARBA00022723"/>
    </source>
</evidence>
<keyword evidence="15 16" id="KW-0472">Membrane</keyword>
<dbReference type="PROSITE" id="PS00154">
    <property type="entry name" value="ATPASE_E1_E2"/>
    <property type="match status" value="1"/>
</dbReference>
<dbReference type="SUPFAM" id="SSF81660">
    <property type="entry name" value="Metal cation-transporting ATPase, ATP-binding domain N"/>
    <property type="match status" value="1"/>
</dbReference>
<evidence type="ECO:0000256" key="13">
    <source>
        <dbReference type="ARBA" id="ARBA00022989"/>
    </source>
</evidence>
<evidence type="ECO:0000256" key="15">
    <source>
        <dbReference type="ARBA" id="ARBA00023136"/>
    </source>
</evidence>
<dbReference type="SUPFAM" id="SSF56784">
    <property type="entry name" value="HAD-like"/>
    <property type="match status" value="1"/>
</dbReference>
<keyword evidence="13 16" id="KW-1133">Transmembrane helix</keyword>
<dbReference type="EC" id="7.2.2.6" evidence="16"/>
<feature type="active site" description="4-aspartylphosphate intermediate" evidence="16">
    <location>
        <position position="339"/>
    </location>
</feature>
<evidence type="ECO:0000256" key="9">
    <source>
        <dbReference type="ARBA" id="ARBA00022840"/>
    </source>
</evidence>
<evidence type="ECO:0000256" key="17">
    <source>
        <dbReference type="SAM" id="MobiDB-lite"/>
    </source>
</evidence>
<feature type="binding site" evidence="16">
    <location>
        <position position="565"/>
    </location>
    <ligand>
        <name>Mg(2+)</name>
        <dbReference type="ChEBI" id="CHEBI:18420"/>
    </ligand>
</feature>
<dbReference type="GO" id="GO:0016887">
    <property type="term" value="F:ATP hydrolysis activity"/>
    <property type="evidence" value="ECO:0007669"/>
    <property type="project" value="InterPro"/>
</dbReference>
<dbReference type="AlphaFoldDB" id="A0A810NAQ3"/>
<evidence type="ECO:0000256" key="8">
    <source>
        <dbReference type="ARBA" id="ARBA00022741"/>
    </source>
</evidence>
<accession>A0A810NAQ3</accession>
<dbReference type="InterPro" id="IPR018303">
    <property type="entry name" value="ATPase_P-typ_P_site"/>
</dbReference>
<dbReference type="SUPFAM" id="SSF81653">
    <property type="entry name" value="Calcium ATPase, transduction domain A"/>
    <property type="match status" value="1"/>
</dbReference>
<keyword evidence="14 16" id="KW-0406">Ion transport</keyword>